<name>A0ABU0LZA5_9BACT</name>
<dbReference type="Gene3D" id="3.40.50.2300">
    <property type="match status" value="1"/>
</dbReference>
<evidence type="ECO:0000256" key="1">
    <source>
        <dbReference type="ARBA" id="ARBA00022679"/>
    </source>
</evidence>
<organism evidence="2 3">
    <name type="scientific">Mycoplasmoides fastidiosum</name>
    <dbReference type="NCBI Taxonomy" id="92758"/>
    <lineage>
        <taxon>Bacteria</taxon>
        <taxon>Bacillati</taxon>
        <taxon>Mycoplasmatota</taxon>
        <taxon>Mycoplasmoidales</taxon>
        <taxon>Mycoplasmoidaceae</taxon>
        <taxon>Mycoplasmoides</taxon>
    </lineage>
</organism>
<evidence type="ECO:0000313" key="2">
    <source>
        <dbReference type="EMBL" id="MDQ0513915.1"/>
    </source>
</evidence>
<dbReference type="RefSeq" id="WP_256547391.1">
    <property type="nucleotide sequence ID" value="NZ_CP101809.1"/>
</dbReference>
<reference evidence="2" key="1">
    <citation type="submission" date="2023-07" db="EMBL/GenBank/DDBJ databases">
        <title>Genomic Encyclopedia of Type Strains, Phase IV (KMG-IV): sequencing the most valuable type-strain genomes for metagenomic binning, comparative biology and taxonomic classification.</title>
        <authorList>
            <person name="Goeker M."/>
        </authorList>
    </citation>
    <scope>NUCLEOTIDE SEQUENCE [LARGE SCALE GENOMIC DNA]</scope>
    <source>
        <strain evidence="2">DSM 21204</strain>
    </source>
</reference>
<dbReference type="EMBL" id="JAUSWO010000001">
    <property type="protein sequence ID" value="MDQ0513915.1"/>
    <property type="molecule type" value="Genomic_DNA"/>
</dbReference>
<dbReference type="CDD" id="cd00133">
    <property type="entry name" value="PTS_IIB"/>
    <property type="match status" value="1"/>
</dbReference>
<sequence length="449" mass="54328">MNRQIRQLLEIIIHYQEIEYEKISYHINISRRTWYRRLDELNNFLKINKLEKINSGVKNFKPYQSFLISLYQQNKVELLLREIALVIIIDNYLLGTYKKTVIKKHWNLSNSDFVIVDSLVNNYYRNHSHQGDAQSKKFLWVFFTTWFCESFYNYDLTNVLVKKDLKQYFPKLLVDKIQPFINFENYHLVIKALEKNYSDIQSIKDFFLLTLVTWIWFSYIQENNFDSPISKWFIPQEYKDFIACFLTKDYLQNKNKISQAIQKVVHQIDPQITISNNFQEVLLLHLINETNVNVLDQNNFHNFNLLKQNYAKLHEIIEKAFQEWVLKDPYQSYYLLLYFINFFYEWICKQPWKINTICWGGMGISYILKTNIERIFPNAEINACSYSQLKNLLNKHPIDIIFSTIDLEEKIPQTLFIKLKINNIVNHWYLDENTKLLLFNHFLLKQDQN</sequence>
<accession>A0ABU0LZA5</accession>
<protein>
    <submittedName>
        <fullName evidence="2">Galactitol-specific phosphotransferase system IIB component</fullName>
    </submittedName>
</protein>
<comment type="caution">
    <text evidence="2">The sequence shown here is derived from an EMBL/GenBank/DDBJ whole genome shotgun (WGS) entry which is preliminary data.</text>
</comment>
<dbReference type="SUPFAM" id="SSF52794">
    <property type="entry name" value="PTS system IIB component-like"/>
    <property type="match status" value="1"/>
</dbReference>
<dbReference type="Proteomes" id="UP001240643">
    <property type="component" value="Unassembled WGS sequence"/>
</dbReference>
<proteinExistence type="predicted"/>
<dbReference type="InterPro" id="IPR036095">
    <property type="entry name" value="PTS_EIIB-like_sf"/>
</dbReference>
<evidence type="ECO:0000313" key="3">
    <source>
        <dbReference type="Proteomes" id="UP001240643"/>
    </source>
</evidence>
<keyword evidence="3" id="KW-1185">Reference proteome</keyword>
<gene>
    <name evidence="2" type="ORF">J2Z62_000353</name>
</gene>
<keyword evidence="1" id="KW-0808">Transferase</keyword>